<dbReference type="InterPro" id="IPR005532">
    <property type="entry name" value="SUMF_dom"/>
</dbReference>
<protein>
    <recommendedName>
        <fullName evidence="2">Sulfatase-modifying factor enzyme-like domain-containing protein</fullName>
    </recommendedName>
</protein>
<accession>A0A5K8AJP0</accession>
<dbReference type="InterPro" id="IPR016187">
    <property type="entry name" value="CTDL_fold"/>
</dbReference>
<organism evidence="3 4">
    <name type="scientific">Desulfosarcina ovata subsp. ovata</name>
    <dbReference type="NCBI Taxonomy" id="2752305"/>
    <lineage>
        <taxon>Bacteria</taxon>
        <taxon>Pseudomonadati</taxon>
        <taxon>Thermodesulfobacteriota</taxon>
        <taxon>Desulfobacteria</taxon>
        <taxon>Desulfobacterales</taxon>
        <taxon>Desulfosarcinaceae</taxon>
        <taxon>Desulfosarcina</taxon>
    </lineage>
</organism>
<dbReference type="AlphaFoldDB" id="A0A5K8AJP0"/>
<name>A0A5K8AJP0_9BACT</name>
<evidence type="ECO:0000313" key="4">
    <source>
        <dbReference type="Proteomes" id="UP000422108"/>
    </source>
</evidence>
<dbReference type="PANTHER" id="PTHR23150:SF19">
    <property type="entry name" value="FORMYLGLYCINE-GENERATING ENZYME"/>
    <property type="match status" value="1"/>
</dbReference>
<dbReference type="RefSeq" id="WP_197743432.1">
    <property type="nucleotide sequence ID" value="NZ_AP021879.1"/>
</dbReference>
<keyword evidence="4" id="KW-1185">Reference proteome</keyword>
<dbReference type="PANTHER" id="PTHR23150">
    <property type="entry name" value="SULFATASE MODIFYING FACTOR 1, 2"/>
    <property type="match status" value="1"/>
</dbReference>
<dbReference type="EMBL" id="AP021879">
    <property type="protein sequence ID" value="BBO92736.1"/>
    <property type="molecule type" value="Genomic_DNA"/>
</dbReference>
<gene>
    <name evidence="3" type="ORF">DSCOOX_59160</name>
</gene>
<evidence type="ECO:0000256" key="1">
    <source>
        <dbReference type="SAM" id="MobiDB-lite"/>
    </source>
</evidence>
<dbReference type="Gene3D" id="3.90.1580.10">
    <property type="entry name" value="paralog of FGE (formylglycine-generating enzyme)"/>
    <property type="match status" value="1"/>
</dbReference>
<dbReference type="GO" id="GO:0120147">
    <property type="term" value="F:formylglycine-generating oxidase activity"/>
    <property type="evidence" value="ECO:0007669"/>
    <property type="project" value="TreeGrafter"/>
</dbReference>
<dbReference type="SUPFAM" id="SSF56436">
    <property type="entry name" value="C-type lectin-like"/>
    <property type="match status" value="1"/>
</dbReference>
<dbReference type="Proteomes" id="UP000422108">
    <property type="component" value="Chromosome"/>
</dbReference>
<proteinExistence type="predicted"/>
<dbReference type="Pfam" id="PF03781">
    <property type="entry name" value="FGE-sulfatase"/>
    <property type="match status" value="1"/>
</dbReference>
<dbReference type="InterPro" id="IPR042095">
    <property type="entry name" value="SUMF_sf"/>
</dbReference>
<sequence>MIADTLLQGKPSEEAECFFWSSLRTLSTPEFREMAGLESWIKRLMHRHGWDPPMWQSHALCALWAKANQDAWTRGKIVLPEGMDPACATWVFAPEGSVRYYTLFRKGQGFIAANRSEFGSFGGAIFPGGSPVVDLVSSNGVLQVREIETRHSHEYAVNLNHKERVPVDVPMEGRLELITTHQKIILDCQARPSWATGWGRDEKGLFLILQEKEKTRHIYWFPPGKYPVGSWTASGPEIVVEQGFWWDQDDLAENFDIGFKRPSWATDFGLDGYGIYADFQIKSVSQRMRWIMPGKFLMGSPETEPERYEDEHRHEVILTQGYWLGETTCTQAFWKAVMGNNPSRFKGDDRPVENVSWNECQDFIKKLNAAIPGLDVELPTEAQWEYACRAGTVTPFHFGETIGTNQANFDGNYPYNNAPQGEYRQETVSVKTFPCNAWGLYEMHGNVYEWCADWIGPYPEEASADPTGPDEGNGRVLRGGSWIRSGRYVRCAGRGGGAPDGRNGRCGLRLARGQTAGRVSGGAGQSETSGQKEKGQSAGKIANRVKTFFKRGLKS</sequence>
<feature type="region of interest" description="Disordered" evidence="1">
    <location>
        <begin position="514"/>
        <end position="543"/>
    </location>
</feature>
<feature type="domain" description="Sulfatase-modifying factor enzyme-like" evidence="2">
    <location>
        <begin position="288"/>
        <end position="512"/>
    </location>
</feature>
<reference evidence="3 4" key="1">
    <citation type="submission" date="2019-11" db="EMBL/GenBank/DDBJ databases">
        <title>Comparative genomics of hydrocarbon-degrading Desulfosarcina strains.</title>
        <authorList>
            <person name="Watanabe M."/>
            <person name="Kojima H."/>
            <person name="Fukui M."/>
        </authorList>
    </citation>
    <scope>NUCLEOTIDE SEQUENCE [LARGE SCALE GENOMIC DNA]</scope>
    <source>
        <strain evidence="4">oXyS1</strain>
    </source>
</reference>
<dbReference type="InterPro" id="IPR051043">
    <property type="entry name" value="Sulfatase_Mod_Factor_Kinase"/>
</dbReference>
<evidence type="ECO:0000259" key="2">
    <source>
        <dbReference type="Pfam" id="PF03781"/>
    </source>
</evidence>
<evidence type="ECO:0000313" key="3">
    <source>
        <dbReference type="EMBL" id="BBO92736.1"/>
    </source>
</evidence>